<evidence type="ECO:0000259" key="10">
    <source>
        <dbReference type="Pfam" id="PF13967"/>
    </source>
</evidence>
<evidence type="ECO:0000256" key="3">
    <source>
        <dbReference type="ARBA" id="ARBA00022448"/>
    </source>
</evidence>
<dbReference type="GO" id="GO:0005227">
    <property type="term" value="F:calcium-activated cation channel activity"/>
    <property type="evidence" value="ECO:0007669"/>
    <property type="project" value="InterPro"/>
</dbReference>
<keyword evidence="3" id="KW-0813">Transport</keyword>
<organism evidence="12 13">
    <name type="scientific">[Myrmecia] bisecta</name>
    <dbReference type="NCBI Taxonomy" id="41462"/>
    <lineage>
        <taxon>Eukaryota</taxon>
        <taxon>Viridiplantae</taxon>
        <taxon>Chlorophyta</taxon>
        <taxon>core chlorophytes</taxon>
        <taxon>Trebouxiophyceae</taxon>
        <taxon>Trebouxiales</taxon>
        <taxon>Trebouxiaceae</taxon>
        <taxon>Myrmecia</taxon>
    </lineage>
</organism>
<reference evidence="12 13" key="1">
    <citation type="journal article" date="2024" name="Nat. Commun.">
        <title>Phylogenomics reveals the evolutionary origins of lichenization in chlorophyte algae.</title>
        <authorList>
            <person name="Puginier C."/>
            <person name="Libourel C."/>
            <person name="Otte J."/>
            <person name="Skaloud P."/>
            <person name="Haon M."/>
            <person name="Grisel S."/>
            <person name="Petersen M."/>
            <person name="Berrin J.G."/>
            <person name="Delaux P.M."/>
            <person name="Dal Grande F."/>
            <person name="Keller J."/>
        </authorList>
    </citation>
    <scope>NUCLEOTIDE SEQUENCE [LARGE SCALE GENOMIC DNA]</scope>
    <source>
        <strain evidence="12 13">SAG 2043</strain>
    </source>
</reference>
<evidence type="ECO:0000256" key="5">
    <source>
        <dbReference type="ARBA" id="ARBA00022989"/>
    </source>
</evidence>
<evidence type="ECO:0000256" key="6">
    <source>
        <dbReference type="ARBA" id="ARBA00023136"/>
    </source>
</evidence>
<feature type="transmembrane region" description="Helical" evidence="8">
    <location>
        <begin position="210"/>
        <end position="232"/>
    </location>
</feature>
<dbReference type="Pfam" id="PF13967">
    <property type="entry name" value="RSN1_TM"/>
    <property type="match status" value="1"/>
</dbReference>
<feature type="region of interest" description="Disordered" evidence="7">
    <location>
        <begin position="17"/>
        <end position="74"/>
    </location>
</feature>
<dbReference type="PANTHER" id="PTHR13018:SF5">
    <property type="entry name" value="RE44586P"/>
    <property type="match status" value="1"/>
</dbReference>
<feature type="domain" description="CSC1/OSCA1-like N-terminal transmembrane" evidence="10">
    <location>
        <begin position="210"/>
        <end position="374"/>
    </location>
</feature>
<feature type="region of interest" description="Disordered" evidence="7">
    <location>
        <begin position="460"/>
        <end position="506"/>
    </location>
</feature>
<comment type="similarity">
    <text evidence="2">Belongs to the CSC1 (TC 1.A.17) family.</text>
</comment>
<feature type="region of interest" description="Disordered" evidence="7">
    <location>
        <begin position="537"/>
        <end position="628"/>
    </location>
</feature>
<accession>A0AAW1Q438</accession>
<feature type="compositionally biased region" description="Polar residues" evidence="7">
    <location>
        <begin position="616"/>
        <end position="625"/>
    </location>
</feature>
<gene>
    <name evidence="12" type="ORF">WJX72_009273</name>
</gene>
<dbReference type="InterPro" id="IPR032880">
    <property type="entry name" value="CSC1/OSCA1-like_N"/>
</dbReference>
<dbReference type="InterPro" id="IPR027815">
    <property type="entry name" value="CSC1/OSCA1-like_cyt"/>
</dbReference>
<keyword evidence="13" id="KW-1185">Reference proteome</keyword>
<proteinExistence type="inferred from homology"/>
<dbReference type="InterPro" id="IPR003864">
    <property type="entry name" value="CSC1/OSCA1-like_7TM"/>
</dbReference>
<feature type="transmembrane region" description="Helical" evidence="8">
    <location>
        <begin position="1158"/>
        <end position="1176"/>
    </location>
</feature>
<protein>
    <submittedName>
        <fullName evidence="12">Uncharacterized protein</fullName>
    </submittedName>
</protein>
<dbReference type="InterPro" id="IPR045122">
    <property type="entry name" value="Csc1-like"/>
</dbReference>
<feature type="compositionally biased region" description="Basic and acidic residues" evidence="7">
    <location>
        <begin position="898"/>
        <end position="908"/>
    </location>
</feature>
<evidence type="ECO:0000259" key="11">
    <source>
        <dbReference type="Pfam" id="PF14703"/>
    </source>
</evidence>
<dbReference type="Proteomes" id="UP001489004">
    <property type="component" value="Unassembled WGS sequence"/>
</dbReference>
<feature type="domain" description="CSC1/OSCA1-like cytosolic" evidence="11">
    <location>
        <begin position="948"/>
        <end position="1096"/>
    </location>
</feature>
<feature type="transmembrane region" description="Helical" evidence="8">
    <location>
        <begin position="1332"/>
        <end position="1350"/>
    </location>
</feature>
<keyword evidence="4 8" id="KW-0812">Transmembrane</keyword>
<feature type="transmembrane region" description="Helical" evidence="8">
    <location>
        <begin position="1255"/>
        <end position="1288"/>
    </location>
</feature>
<evidence type="ECO:0000256" key="7">
    <source>
        <dbReference type="SAM" id="MobiDB-lite"/>
    </source>
</evidence>
<feature type="region of interest" description="Disordered" evidence="7">
    <location>
        <begin position="770"/>
        <end position="925"/>
    </location>
</feature>
<name>A0AAW1Q438_9CHLO</name>
<feature type="transmembrane region" description="Helical" evidence="8">
    <location>
        <begin position="1370"/>
        <end position="1388"/>
    </location>
</feature>
<keyword evidence="5 8" id="KW-1133">Transmembrane helix</keyword>
<evidence type="ECO:0000313" key="13">
    <source>
        <dbReference type="Proteomes" id="UP001489004"/>
    </source>
</evidence>
<feature type="transmembrane region" description="Helical" evidence="8">
    <location>
        <begin position="295"/>
        <end position="314"/>
    </location>
</feature>
<dbReference type="EMBL" id="JALJOR010000005">
    <property type="protein sequence ID" value="KAK9817083.1"/>
    <property type="molecule type" value="Genomic_DNA"/>
</dbReference>
<evidence type="ECO:0000256" key="4">
    <source>
        <dbReference type="ARBA" id="ARBA00022692"/>
    </source>
</evidence>
<comment type="caution">
    <text evidence="12">The sequence shown here is derived from an EMBL/GenBank/DDBJ whole genome shotgun (WGS) entry which is preliminary data.</text>
</comment>
<evidence type="ECO:0000259" key="9">
    <source>
        <dbReference type="Pfam" id="PF02714"/>
    </source>
</evidence>
<dbReference type="GO" id="GO:0005886">
    <property type="term" value="C:plasma membrane"/>
    <property type="evidence" value="ECO:0007669"/>
    <property type="project" value="TreeGrafter"/>
</dbReference>
<feature type="compositionally biased region" description="Polar residues" evidence="7">
    <location>
        <begin position="545"/>
        <end position="593"/>
    </location>
</feature>
<evidence type="ECO:0000256" key="2">
    <source>
        <dbReference type="ARBA" id="ARBA00007779"/>
    </source>
</evidence>
<evidence type="ECO:0000313" key="12">
    <source>
        <dbReference type="EMBL" id="KAK9817083.1"/>
    </source>
</evidence>
<dbReference type="Pfam" id="PF02714">
    <property type="entry name" value="RSN1_7TM"/>
    <property type="match status" value="1"/>
</dbReference>
<evidence type="ECO:0000256" key="8">
    <source>
        <dbReference type="SAM" id="Phobius"/>
    </source>
</evidence>
<feature type="transmembrane region" description="Helical" evidence="8">
    <location>
        <begin position="1209"/>
        <end position="1235"/>
    </location>
</feature>
<dbReference type="Pfam" id="PF14703">
    <property type="entry name" value="PHM7_cyt"/>
    <property type="match status" value="1"/>
</dbReference>
<feature type="compositionally biased region" description="Low complexity" evidence="7">
    <location>
        <begin position="815"/>
        <end position="830"/>
    </location>
</feature>
<feature type="domain" description="CSC1/OSCA1-like 7TM region" evidence="9">
    <location>
        <begin position="1156"/>
        <end position="1385"/>
    </location>
</feature>
<comment type="subcellular location">
    <subcellularLocation>
        <location evidence="1">Membrane</location>
        <topology evidence="1">Multi-pass membrane protein</topology>
    </subcellularLocation>
</comment>
<feature type="transmembrane region" description="Helical" evidence="8">
    <location>
        <begin position="354"/>
        <end position="378"/>
    </location>
</feature>
<evidence type="ECO:0000256" key="1">
    <source>
        <dbReference type="ARBA" id="ARBA00004141"/>
    </source>
</evidence>
<keyword evidence="6 8" id="KW-0472">Membrane</keyword>
<dbReference type="PANTHER" id="PTHR13018">
    <property type="entry name" value="PROBABLE MEMBRANE PROTEIN DUF221-RELATED"/>
    <property type="match status" value="1"/>
</dbReference>
<feature type="compositionally biased region" description="Polar residues" evidence="7">
    <location>
        <begin position="460"/>
        <end position="472"/>
    </location>
</feature>
<sequence length="1475" mass="161997">MFLGSCLELQQTLSWHAGAPGPADVARETEDEATAVGATGQQHTGSSREEHRGGKRKQMSEPVGTIPGKETNAAARKRRLQQKRAEIRQAGCHTGMQNLLHMSEAAKEDVRATLQPLLSDPDEYGCITAKPDAKGIWHSNGRARVRLDTYKPDGAPLPRSRQAQLLYHATVAVATGEDWKLRIMAAPGSNVSPVRACRVYCYNNQVSDNAVVTAVWISAGVGLFFILVFATFRSKIRIYETRLFLPQTWIKPPAIPSGHFSNYWSWLLPVLTTSDADLLLTAGLDSLMLSWTNTLGIQIFLPLTILGCGFLLPINLSGNRVQETRASIATNDSTNSNASNFMKLTLSNLARADAKYWCAFVFVWMACLYIMWLLALYYRAYVRLRQNWLSGAEGLVHDWHKQQVKNDAKERGAVQKFRTLFDPTSMDTILEGSPSAAGSMHEGHVTSALRRLDRTSITSSIRQSNRSYTRSVTFHGADSSATRSSKPPVYKRSQSVAGPRPEPHQMLHHDAADLGQAGRLHSSPATPTSRLADLAMQGRRGSAGTVGQTTHNPLFQQGRPRTSQESQAHTATTSMGDPQDSATLSQLEAQRSGYSDALPPRPGPVAEGVGSDHDSLSGSPTNLLAKNQGGALPREDLEQPSMHSLASSMLSAPGVQAIARYETKPVDAHAAKGHERLSRWWRADGSMAVVDGRSLTGKPPVHFRKVIKTTNQAGETVGVNAQQYAVLVTDVPNPLQERRRRAEQLEKWTAAKSGATTFWGKLRGRGRVQYEQTQVDDRRNTDTLTDPSARAGQLAGAGSATGKDLHQGGSSGQQTGWATPAEAGPTPAGELNGASRGPGAQPQEAAGESATPAEPVTDAGFDGDSRRTSSDDSNSESSPLRRHGGLFDEDSMSQNDGSRGKGERRKSAEGPGYGGVPATPDDIRLDVAEPEKSGLDVGMDPDHDPVDDMDAEQLVTAAFRNLFPNGFDRVQPIRNHKAVDLLLMEWDRACGMLERGEALYEQSGCTKRPRQKLGCCGCIGEEVDIIDYYAAKVRELEAAILEARQKVLASEPTSSFFVFFHTQRDAAIAAQTKLHAEDGHDFRVYEAPGPEEVNWSVLWMNYKEQELRGLIVIPLIVLLMLVPIGLFSGAIAQATVAICGSSGFFNRFYSSAYCGQNSLLRSIITGILPQVLLLLWQNLIMPNALYRLAQIEGQWVSLSALDRRICSLFFYWAVFNVFLGAMLGGSAFSELGIWINNPAGIPASIGVTLPNSSNFFINYIVIQGIAMLPFRIMYPHIGVLVGLFRLMGCCGLPSEREKTAALWPHSVRYGREIGTIMLIFVMALAYAATSPLILPFTLIYFIMSWIFWRYNMLYVSERCFESGGRIFQQVFNQLCWCLFIFVFFTACVLLANSAFTQCFLLVAFLTPLIYKFNKYYNIRFGTSVAHIPLEMATAAPHATVDPMIYTPPALRPGAYGWYPEYGKAWEYWGAPTYTY</sequence>
<feature type="transmembrane region" description="Helical" evidence="8">
    <location>
        <begin position="1110"/>
        <end position="1138"/>
    </location>
</feature>